<dbReference type="GO" id="GO:0016491">
    <property type="term" value="F:oxidoreductase activity"/>
    <property type="evidence" value="ECO:0007669"/>
    <property type="project" value="UniProtKB-KW"/>
</dbReference>
<dbReference type="STRING" id="553510.B1H19_03030"/>
<evidence type="ECO:0000256" key="2">
    <source>
        <dbReference type="ARBA" id="ARBA00023004"/>
    </source>
</evidence>
<evidence type="ECO:0000313" key="4">
    <source>
        <dbReference type="EMBL" id="ARF53273.1"/>
    </source>
</evidence>
<keyword evidence="2" id="KW-0408">Iron</keyword>
<dbReference type="Pfam" id="PF02668">
    <property type="entry name" value="TauD"/>
    <property type="match status" value="1"/>
</dbReference>
<keyword evidence="5" id="KW-1185">Reference proteome</keyword>
<reference evidence="4 5" key="1">
    <citation type="submission" date="2017-04" db="EMBL/GenBank/DDBJ databases">
        <title>Complete Genome Sequence of Streptomyces gilvosporeus F607, a Capable Producer of Natamycin.</title>
        <authorList>
            <person name="Zong G."/>
            <person name="Zhong C."/>
            <person name="Fu J."/>
            <person name="Qin R."/>
            <person name="Cao G."/>
        </authorList>
    </citation>
    <scope>NUCLEOTIDE SEQUENCE [LARGE SCALE GENOMIC DNA]</scope>
    <source>
        <strain evidence="4 5">F607</strain>
    </source>
</reference>
<dbReference type="Gene3D" id="3.60.130.10">
    <property type="entry name" value="Clavaminate synthase-like"/>
    <property type="match status" value="1"/>
</dbReference>
<sequence>MRAYGAFTSRPGRPDHDRGFQVIEGLFVERATDRHVRLRRCLLRDGRQTLATPTGFNRPFRLGAAGELPQRALARLRTQGAVALHSDEPLPARRFIALGARLGRAIVETDPAVLPYVENEVILNLVSRHPETDNIAIQPFADNFLSLHSESSGQPLPRQPRYIVLMCREPGDRRARTVLVPMETVAARLSDRQLTLLSQTRYQQAGAPSAILRRVGNRPVFSFRDFMAQPFAWRYQAADGAGADTVDAAIRALLAAMYAPDAAVGVRWQRGLLVVIDNTFFFHGRTAGPASATHPTTPRRHLQRLRIAEV</sequence>
<accession>A0A1V0TK50</accession>
<feature type="domain" description="TauD/TfdA-like" evidence="3">
    <location>
        <begin position="70"/>
        <end position="305"/>
    </location>
</feature>
<dbReference type="InterPro" id="IPR003819">
    <property type="entry name" value="TauD/TfdA-like"/>
</dbReference>
<dbReference type="InterPro" id="IPR042098">
    <property type="entry name" value="TauD-like_sf"/>
</dbReference>
<dbReference type="AlphaFoldDB" id="A0A1V0TK50"/>
<dbReference type="Proteomes" id="UP000192726">
    <property type="component" value="Chromosome"/>
</dbReference>
<keyword evidence="1" id="KW-0560">Oxidoreductase</keyword>
<evidence type="ECO:0000313" key="5">
    <source>
        <dbReference type="Proteomes" id="UP000192726"/>
    </source>
</evidence>
<dbReference type="EMBL" id="CP020569">
    <property type="protein sequence ID" value="ARF53273.1"/>
    <property type="molecule type" value="Genomic_DNA"/>
</dbReference>
<organism evidence="4 5">
    <name type="scientific">Streptomyces gilvosporeus</name>
    <dbReference type="NCBI Taxonomy" id="553510"/>
    <lineage>
        <taxon>Bacteria</taxon>
        <taxon>Bacillati</taxon>
        <taxon>Actinomycetota</taxon>
        <taxon>Actinomycetes</taxon>
        <taxon>Kitasatosporales</taxon>
        <taxon>Streptomycetaceae</taxon>
        <taxon>Streptomyces</taxon>
    </lineage>
</organism>
<evidence type="ECO:0000259" key="3">
    <source>
        <dbReference type="Pfam" id="PF02668"/>
    </source>
</evidence>
<dbReference type="SUPFAM" id="SSF51197">
    <property type="entry name" value="Clavaminate synthase-like"/>
    <property type="match status" value="1"/>
</dbReference>
<gene>
    <name evidence="4" type="ORF">B1H19_03030</name>
</gene>
<protein>
    <recommendedName>
        <fullName evidence="3">TauD/TfdA-like domain-containing protein</fullName>
    </recommendedName>
</protein>
<name>A0A1V0TK50_9ACTN</name>
<proteinExistence type="predicted"/>
<dbReference type="KEGG" id="sgv:B1H19_03030"/>
<evidence type="ECO:0000256" key="1">
    <source>
        <dbReference type="ARBA" id="ARBA00023002"/>
    </source>
</evidence>